<dbReference type="AlphaFoldDB" id="A0A5M9K2E7"/>
<accession>A0A5M9K2E7</accession>
<dbReference type="Proteomes" id="UP000322873">
    <property type="component" value="Unassembled WGS sequence"/>
</dbReference>
<keyword evidence="2" id="KW-1185">Reference proteome</keyword>
<evidence type="ECO:0000313" key="1">
    <source>
        <dbReference type="EMBL" id="KAA8574963.1"/>
    </source>
</evidence>
<dbReference type="EMBL" id="VICG01000002">
    <property type="protein sequence ID" value="KAA8574963.1"/>
    <property type="molecule type" value="Genomic_DNA"/>
</dbReference>
<name>A0A5M9K2E7_MONFR</name>
<gene>
    <name evidence="1" type="ORF">EYC84_004192</name>
</gene>
<sequence>MNIPVPPLAQLQSSQLHAAWVKVRAMDSRRCGMSGEIVLDTYETEERELVEVRFVKVKGDPLEWRRFFKRVVVACKEGVYIPSVDDA</sequence>
<proteinExistence type="predicted"/>
<comment type="caution">
    <text evidence="1">The sequence shown here is derived from an EMBL/GenBank/DDBJ whole genome shotgun (WGS) entry which is preliminary data.</text>
</comment>
<protein>
    <submittedName>
        <fullName evidence="1">Uncharacterized protein</fullName>
    </submittedName>
</protein>
<dbReference type="VEuPathDB" id="FungiDB:MFRU_002g03930"/>
<reference evidence="1 2" key="1">
    <citation type="submission" date="2019-06" db="EMBL/GenBank/DDBJ databases">
        <title>Genome Sequence of the Brown Rot Fungal Pathogen Monilinia fructicola.</title>
        <authorList>
            <person name="De Miccolis Angelini R.M."/>
            <person name="Landi L."/>
            <person name="Abate D."/>
            <person name="Pollastro S."/>
            <person name="Romanazzi G."/>
            <person name="Faretra F."/>
        </authorList>
    </citation>
    <scope>NUCLEOTIDE SEQUENCE [LARGE SCALE GENOMIC DNA]</scope>
    <source>
        <strain evidence="1 2">Mfrc123</strain>
    </source>
</reference>
<organism evidence="1 2">
    <name type="scientific">Monilinia fructicola</name>
    <name type="common">Brown rot fungus</name>
    <name type="synonym">Ciboria fructicola</name>
    <dbReference type="NCBI Taxonomy" id="38448"/>
    <lineage>
        <taxon>Eukaryota</taxon>
        <taxon>Fungi</taxon>
        <taxon>Dikarya</taxon>
        <taxon>Ascomycota</taxon>
        <taxon>Pezizomycotina</taxon>
        <taxon>Leotiomycetes</taxon>
        <taxon>Helotiales</taxon>
        <taxon>Sclerotiniaceae</taxon>
        <taxon>Monilinia</taxon>
    </lineage>
</organism>
<evidence type="ECO:0000313" key="2">
    <source>
        <dbReference type="Proteomes" id="UP000322873"/>
    </source>
</evidence>